<dbReference type="Gene3D" id="3.40.50.2000">
    <property type="entry name" value="Glycogen Phosphorylase B"/>
    <property type="match status" value="2"/>
</dbReference>
<accession>A0ABP3WTI0</accession>
<proteinExistence type="predicted"/>
<protein>
    <submittedName>
        <fullName evidence="3">Uncharacterized protein</fullName>
    </submittedName>
</protein>
<sequence>MFADFPAESMIKGPSVHTLSLIEGFKDCDDIELRIVDFKSERGESRNLTIAQNISVSIVPIRWPLTFYNIATRYGQYVKEIREFQPDIVHFTDPHQVNAMRFCGHIPHVLTIHGHFFNEHGLVSESLKRKLTRKAYFNESFRGLKLAANIILLSEYSKNEVAPYITGRTFNLGQPIPSDVFEIARTQSSPVVLCVGNVAKIKGQDRLVEVHSEFPEGTETRIAGAIRDPGYVAQLKEVIKNKKIVGLTFLGGLERDAIFKQLSQARILVCPSRLENMPYAILEACAVGIPCVSYNVGGINEVIKSGENGFVVDNQDEFVAAVNTLLIDETVYAEMSIKAKNSVQALKPDLVCRELKSIYQQILTL</sequence>
<name>A0ABP3WTI0_9ALTE</name>
<evidence type="ECO:0000313" key="4">
    <source>
        <dbReference type="Proteomes" id="UP001500359"/>
    </source>
</evidence>
<gene>
    <name evidence="3" type="ORF">GCM10009114_18750</name>
</gene>
<evidence type="ECO:0000313" key="3">
    <source>
        <dbReference type="EMBL" id="GAA0856512.1"/>
    </source>
</evidence>
<dbReference type="PANTHER" id="PTHR45947:SF3">
    <property type="entry name" value="SULFOQUINOVOSYL TRANSFERASE SQD2"/>
    <property type="match status" value="1"/>
</dbReference>
<dbReference type="InterPro" id="IPR050194">
    <property type="entry name" value="Glycosyltransferase_grp1"/>
</dbReference>
<comment type="caution">
    <text evidence="3">The sequence shown here is derived from an EMBL/GenBank/DDBJ whole genome shotgun (WGS) entry which is preliminary data.</text>
</comment>
<dbReference type="Pfam" id="PF00534">
    <property type="entry name" value="Glycos_transf_1"/>
    <property type="match status" value="1"/>
</dbReference>
<dbReference type="CDD" id="cd03801">
    <property type="entry name" value="GT4_PimA-like"/>
    <property type="match status" value="1"/>
</dbReference>
<feature type="domain" description="Glycosyltransferase subfamily 4-like N-terminal" evidence="2">
    <location>
        <begin position="13"/>
        <end position="163"/>
    </location>
</feature>
<evidence type="ECO:0000259" key="1">
    <source>
        <dbReference type="Pfam" id="PF00534"/>
    </source>
</evidence>
<reference evidence="4" key="1">
    <citation type="journal article" date="2019" name="Int. J. Syst. Evol. Microbiol.">
        <title>The Global Catalogue of Microorganisms (GCM) 10K type strain sequencing project: providing services to taxonomists for standard genome sequencing and annotation.</title>
        <authorList>
            <consortium name="The Broad Institute Genomics Platform"/>
            <consortium name="The Broad Institute Genome Sequencing Center for Infectious Disease"/>
            <person name="Wu L."/>
            <person name="Ma J."/>
        </authorList>
    </citation>
    <scope>NUCLEOTIDE SEQUENCE [LARGE SCALE GENOMIC DNA]</scope>
    <source>
        <strain evidence="4">JCM 15896</strain>
    </source>
</reference>
<feature type="domain" description="Glycosyl transferase family 1" evidence="1">
    <location>
        <begin position="183"/>
        <end position="341"/>
    </location>
</feature>
<dbReference type="InterPro" id="IPR001296">
    <property type="entry name" value="Glyco_trans_1"/>
</dbReference>
<dbReference type="InterPro" id="IPR028098">
    <property type="entry name" value="Glyco_trans_4-like_N"/>
</dbReference>
<dbReference type="SUPFAM" id="SSF53756">
    <property type="entry name" value="UDP-Glycosyltransferase/glycogen phosphorylase"/>
    <property type="match status" value="1"/>
</dbReference>
<dbReference type="Proteomes" id="UP001500359">
    <property type="component" value="Unassembled WGS sequence"/>
</dbReference>
<dbReference type="PANTHER" id="PTHR45947">
    <property type="entry name" value="SULFOQUINOVOSYL TRANSFERASE SQD2"/>
    <property type="match status" value="1"/>
</dbReference>
<keyword evidence="4" id="KW-1185">Reference proteome</keyword>
<organism evidence="3 4">
    <name type="scientific">Aliiglaciecola litoralis</name>
    <dbReference type="NCBI Taxonomy" id="582857"/>
    <lineage>
        <taxon>Bacteria</taxon>
        <taxon>Pseudomonadati</taxon>
        <taxon>Pseudomonadota</taxon>
        <taxon>Gammaproteobacteria</taxon>
        <taxon>Alteromonadales</taxon>
        <taxon>Alteromonadaceae</taxon>
        <taxon>Aliiglaciecola</taxon>
    </lineage>
</organism>
<dbReference type="EMBL" id="BAAAFD010000004">
    <property type="protein sequence ID" value="GAA0856512.1"/>
    <property type="molecule type" value="Genomic_DNA"/>
</dbReference>
<evidence type="ECO:0000259" key="2">
    <source>
        <dbReference type="Pfam" id="PF13439"/>
    </source>
</evidence>
<dbReference type="Pfam" id="PF13439">
    <property type="entry name" value="Glyco_transf_4"/>
    <property type="match status" value="1"/>
</dbReference>